<organism evidence="1">
    <name type="scientific">freshwater metagenome</name>
    <dbReference type="NCBI Taxonomy" id="449393"/>
    <lineage>
        <taxon>unclassified sequences</taxon>
        <taxon>metagenomes</taxon>
        <taxon>ecological metagenomes</taxon>
    </lineage>
</organism>
<dbReference type="Gene3D" id="3.30.1330.40">
    <property type="entry name" value="RutC-like"/>
    <property type="match status" value="1"/>
</dbReference>
<dbReference type="Pfam" id="PF07736">
    <property type="entry name" value="CM_1"/>
    <property type="match status" value="1"/>
</dbReference>
<dbReference type="PANTHER" id="PTHR21164:SF0">
    <property type="entry name" value="CHORISMATE MUTASE AROH"/>
    <property type="match status" value="1"/>
</dbReference>
<sequence length="120" mass="12984">MDIRAIRGAVQISTDTPESMREGVQQLIRRILADNGLEIEDLISIFFTATPDLTSDFPAASARGLGLEAIPLICAVEISVPGALPRTIRALVHCRSARAHREIKHIYLGGAAALRQDLAQ</sequence>
<dbReference type="PIRSF" id="PIRSF005965">
    <property type="entry name" value="Chor_mut_AroH"/>
    <property type="match status" value="1"/>
</dbReference>
<dbReference type="SUPFAM" id="SSF55298">
    <property type="entry name" value="YjgF-like"/>
    <property type="match status" value="1"/>
</dbReference>
<dbReference type="EMBL" id="CAEZYX010000051">
    <property type="protein sequence ID" value="CAB4742125.1"/>
    <property type="molecule type" value="Genomic_DNA"/>
</dbReference>
<proteinExistence type="predicted"/>
<dbReference type="InterPro" id="IPR008243">
    <property type="entry name" value="Chorismate_mutase_AroH"/>
</dbReference>
<dbReference type="AlphaFoldDB" id="A0A6J6T555"/>
<dbReference type="GO" id="GO:0004106">
    <property type="term" value="F:chorismate mutase activity"/>
    <property type="evidence" value="ECO:0007669"/>
    <property type="project" value="TreeGrafter"/>
</dbReference>
<name>A0A6J6T555_9ZZZZ</name>
<evidence type="ECO:0000313" key="1">
    <source>
        <dbReference type="EMBL" id="CAB4742125.1"/>
    </source>
</evidence>
<evidence type="ECO:0000313" key="2">
    <source>
        <dbReference type="EMBL" id="CAB4793917.1"/>
    </source>
</evidence>
<dbReference type="CDD" id="cd02185">
    <property type="entry name" value="AroH"/>
    <property type="match status" value="1"/>
</dbReference>
<dbReference type="PANTHER" id="PTHR21164">
    <property type="entry name" value="CHORISMATE MUTASE"/>
    <property type="match status" value="1"/>
</dbReference>
<reference evidence="1" key="1">
    <citation type="submission" date="2020-05" db="EMBL/GenBank/DDBJ databases">
        <authorList>
            <person name="Chiriac C."/>
            <person name="Salcher M."/>
            <person name="Ghai R."/>
            <person name="Kavagutti S V."/>
        </authorList>
    </citation>
    <scope>NUCLEOTIDE SEQUENCE</scope>
</reference>
<dbReference type="NCBIfam" id="TIGR01796">
    <property type="entry name" value="CM_mono_aroH"/>
    <property type="match status" value="1"/>
</dbReference>
<dbReference type="GO" id="GO:0046417">
    <property type="term" value="P:chorismate metabolic process"/>
    <property type="evidence" value="ECO:0007669"/>
    <property type="project" value="TreeGrafter"/>
</dbReference>
<dbReference type="InterPro" id="IPR035959">
    <property type="entry name" value="RutC-like_sf"/>
</dbReference>
<dbReference type="EMBL" id="CAFAAE010000114">
    <property type="protein sequence ID" value="CAB4793917.1"/>
    <property type="molecule type" value="Genomic_DNA"/>
</dbReference>
<dbReference type="PROSITE" id="PS51167">
    <property type="entry name" value="CHORISMATE_MUT_1"/>
    <property type="match status" value="1"/>
</dbReference>
<accession>A0A6J6T555</accession>
<gene>
    <name evidence="1" type="ORF">UFOPK2802_00611</name>
    <name evidence="2" type="ORF">UFOPK2982_00766</name>
</gene>
<protein>
    <submittedName>
        <fullName evidence="1">Unannotated protein</fullName>
    </submittedName>
</protein>